<name>A0A1T5FK81_9HYPH</name>
<gene>
    <name evidence="1" type="ORF">SAMN05660750_03292</name>
</gene>
<organism evidence="1 2">
    <name type="scientific">Bosea thiooxidans</name>
    <dbReference type="NCBI Taxonomy" id="53254"/>
    <lineage>
        <taxon>Bacteria</taxon>
        <taxon>Pseudomonadati</taxon>
        <taxon>Pseudomonadota</taxon>
        <taxon>Alphaproteobacteria</taxon>
        <taxon>Hyphomicrobiales</taxon>
        <taxon>Boseaceae</taxon>
        <taxon>Bosea</taxon>
    </lineage>
</organism>
<dbReference type="OrthoDB" id="72471at2"/>
<evidence type="ECO:0000313" key="1">
    <source>
        <dbReference type="EMBL" id="SKB96580.1"/>
    </source>
</evidence>
<proteinExistence type="predicted"/>
<accession>A0A1T5FK81</accession>
<reference evidence="1 2" key="1">
    <citation type="submission" date="2017-02" db="EMBL/GenBank/DDBJ databases">
        <authorList>
            <person name="Peterson S.W."/>
        </authorList>
    </citation>
    <scope>NUCLEOTIDE SEQUENCE [LARGE SCALE GENOMIC DNA]</scope>
    <source>
        <strain evidence="1 2">DSM 9653</strain>
    </source>
</reference>
<protein>
    <recommendedName>
        <fullName evidence="3">ASCH domain-containing protein</fullName>
    </recommendedName>
</protein>
<dbReference type="Proteomes" id="UP000190130">
    <property type="component" value="Unassembled WGS sequence"/>
</dbReference>
<dbReference type="EMBL" id="FUYX01000009">
    <property type="protein sequence ID" value="SKB96580.1"/>
    <property type="molecule type" value="Genomic_DNA"/>
</dbReference>
<evidence type="ECO:0000313" key="2">
    <source>
        <dbReference type="Proteomes" id="UP000190130"/>
    </source>
</evidence>
<dbReference type="AlphaFoldDB" id="A0A1T5FK81"/>
<dbReference type="RefSeq" id="WP_079591726.1">
    <property type="nucleotide sequence ID" value="NZ_FUYX01000009.1"/>
</dbReference>
<evidence type="ECO:0008006" key="3">
    <source>
        <dbReference type="Google" id="ProtNLM"/>
    </source>
</evidence>
<sequence length="216" mass="23806">MGERAHTPGRGRPILFSAPMVRALLAGTKTQTRRVFVPPAPYAPTDDISVGVAVGSIAPKIKVGDRLWVREAWRTTGCDGRSDYLPPRDLQPHPAWYEANGTAPAGELVGKLRPSMFMPRWASRLTLTVTDARVQRLQDISEEDAEAEGYPSKEQRATSGVAEIRDAYPIAWYSWLWEQINGVGSWEANPWVAAYSFTVERRNIDAPATAAKTGGE</sequence>